<dbReference type="Proteomes" id="UP000436006">
    <property type="component" value="Unassembled WGS sequence"/>
</dbReference>
<keyword evidence="1" id="KW-0812">Transmembrane</keyword>
<feature type="transmembrane region" description="Helical" evidence="1">
    <location>
        <begin position="116"/>
        <end position="134"/>
    </location>
</feature>
<dbReference type="RefSeq" id="WP_157585220.1">
    <property type="nucleotide sequence ID" value="NZ_WPIN01000004.1"/>
</dbReference>
<evidence type="ECO:0000256" key="1">
    <source>
        <dbReference type="SAM" id="Phobius"/>
    </source>
</evidence>
<gene>
    <name evidence="2" type="ORF">GO755_12595</name>
</gene>
<reference evidence="2 3" key="1">
    <citation type="submission" date="2019-12" db="EMBL/GenBank/DDBJ databases">
        <title>Spirosoma sp. HMF4905 genome sequencing and assembly.</title>
        <authorList>
            <person name="Kang H."/>
            <person name="Cha I."/>
            <person name="Kim H."/>
            <person name="Joh K."/>
        </authorList>
    </citation>
    <scope>NUCLEOTIDE SEQUENCE [LARGE SCALE GENOMIC DNA]</scope>
    <source>
        <strain evidence="2 3">HMF4905</strain>
    </source>
</reference>
<name>A0A7K1SAK9_9BACT</name>
<comment type="caution">
    <text evidence="2">The sequence shown here is derived from an EMBL/GenBank/DDBJ whole genome shotgun (WGS) entry which is preliminary data.</text>
</comment>
<keyword evidence="3" id="KW-1185">Reference proteome</keyword>
<dbReference type="AlphaFoldDB" id="A0A7K1SAK9"/>
<evidence type="ECO:0000313" key="2">
    <source>
        <dbReference type="EMBL" id="MVM30873.1"/>
    </source>
</evidence>
<keyword evidence="1" id="KW-1133">Transmembrane helix</keyword>
<accession>A0A7K1SAK9</accession>
<sequence>MVSDSTDLLRCKQLIERKLDWGASESWTSVDFENLQQRILEETSVSLSASTLRRIWGRVDYQHLPSNTTLNTLAQFAGYSDWRTFIKSQAPTDLPPTPVERLPVEPVRPTINWVKLSWIAGFVVAIILVGIVAFDQKQSQLNADQYSFSSKPLTRSIPNSVIFTYNSSASPTDSVYIQQSWDSRRRTLVDKDAQTHTSIYYEPGFYRAKLLVGTQIVREHPLLIPTNGWLGLIATKPVPVYLKSPEFIGPDKMRLPLAEIERKNVPLQPQVPLIKYFNVGNFDPVPLTDFSFTSEVKNEYGEGAAVCQQTWLELITDDMPITIPLSTKGCVSELSLLDGSRMVSGKKTNLSRLGVDFSNWINVSCTSDGHKLYYHINGELAYEATLPQKKVSIVGIAYGFMGTGAVRNINLQANGKRVFHDF</sequence>
<dbReference type="EMBL" id="WPIN01000004">
    <property type="protein sequence ID" value="MVM30873.1"/>
    <property type="molecule type" value="Genomic_DNA"/>
</dbReference>
<keyword evidence="1" id="KW-0472">Membrane</keyword>
<protein>
    <submittedName>
        <fullName evidence="2">Uncharacterized protein</fullName>
    </submittedName>
</protein>
<organism evidence="2 3">
    <name type="scientific">Spirosoma arboris</name>
    <dbReference type="NCBI Taxonomy" id="2682092"/>
    <lineage>
        <taxon>Bacteria</taxon>
        <taxon>Pseudomonadati</taxon>
        <taxon>Bacteroidota</taxon>
        <taxon>Cytophagia</taxon>
        <taxon>Cytophagales</taxon>
        <taxon>Cytophagaceae</taxon>
        <taxon>Spirosoma</taxon>
    </lineage>
</organism>
<proteinExistence type="predicted"/>
<evidence type="ECO:0000313" key="3">
    <source>
        <dbReference type="Proteomes" id="UP000436006"/>
    </source>
</evidence>